<dbReference type="Proteomes" id="UP000177396">
    <property type="component" value="Unassembled WGS sequence"/>
</dbReference>
<evidence type="ECO:0000313" key="9">
    <source>
        <dbReference type="EMBL" id="OGF98678.1"/>
    </source>
</evidence>
<dbReference type="GO" id="GO:0016758">
    <property type="term" value="F:hexosyltransferase activity"/>
    <property type="evidence" value="ECO:0007669"/>
    <property type="project" value="InterPro"/>
</dbReference>
<evidence type="ECO:0000256" key="6">
    <source>
        <dbReference type="ARBA" id="ARBA00023136"/>
    </source>
</evidence>
<feature type="transmembrane region" description="Helical" evidence="8">
    <location>
        <begin position="7"/>
        <end position="25"/>
    </location>
</feature>
<evidence type="ECO:0000256" key="3">
    <source>
        <dbReference type="ARBA" id="ARBA00022679"/>
    </source>
</evidence>
<keyword evidence="6 8" id="KW-0472">Membrane</keyword>
<organism evidence="9 10">
    <name type="scientific">Candidatus Gottesmanbacteria bacterium RBG_16_38_7b</name>
    <dbReference type="NCBI Taxonomy" id="1798372"/>
    <lineage>
        <taxon>Bacteria</taxon>
        <taxon>Candidatus Gottesmaniibacteriota</taxon>
    </lineage>
</organism>
<gene>
    <name evidence="9" type="ORF">A2153_01305</name>
</gene>
<comment type="subcellular location">
    <subcellularLocation>
        <location evidence="1">Cell membrane</location>
        <topology evidence="1">Multi-pass membrane protein</topology>
    </subcellularLocation>
</comment>
<evidence type="ECO:0000256" key="5">
    <source>
        <dbReference type="ARBA" id="ARBA00022989"/>
    </source>
</evidence>
<proteinExistence type="inferred from homology"/>
<evidence type="ECO:0000256" key="8">
    <source>
        <dbReference type="SAM" id="Phobius"/>
    </source>
</evidence>
<feature type="transmembrane region" description="Helical" evidence="8">
    <location>
        <begin position="102"/>
        <end position="123"/>
    </location>
</feature>
<dbReference type="EMBL" id="MFJB01000090">
    <property type="protein sequence ID" value="OGF98678.1"/>
    <property type="molecule type" value="Genomic_DNA"/>
</dbReference>
<dbReference type="Pfam" id="PF09594">
    <property type="entry name" value="GT87"/>
    <property type="match status" value="1"/>
</dbReference>
<feature type="transmembrane region" description="Helical" evidence="8">
    <location>
        <begin position="308"/>
        <end position="339"/>
    </location>
</feature>
<protein>
    <recommendedName>
        <fullName evidence="11">Glycosyltransferase RgtA/B/C/D-like domain-containing protein</fullName>
    </recommendedName>
</protein>
<evidence type="ECO:0000256" key="7">
    <source>
        <dbReference type="ARBA" id="ARBA00024033"/>
    </source>
</evidence>
<feature type="transmembrane region" description="Helical" evidence="8">
    <location>
        <begin position="346"/>
        <end position="365"/>
    </location>
</feature>
<feature type="transmembrane region" description="Helical" evidence="8">
    <location>
        <begin position="206"/>
        <end position="225"/>
    </location>
</feature>
<evidence type="ECO:0000256" key="2">
    <source>
        <dbReference type="ARBA" id="ARBA00022475"/>
    </source>
</evidence>
<keyword evidence="5 8" id="KW-1133">Transmembrane helix</keyword>
<feature type="transmembrane region" description="Helical" evidence="8">
    <location>
        <begin position="77"/>
        <end position="95"/>
    </location>
</feature>
<name>A0A1F5YER3_9BACT</name>
<dbReference type="GO" id="GO:0005886">
    <property type="term" value="C:plasma membrane"/>
    <property type="evidence" value="ECO:0007669"/>
    <property type="project" value="UniProtKB-SubCell"/>
</dbReference>
<dbReference type="AlphaFoldDB" id="A0A1F5YER3"/>
<feature type="transmembrane region" description="Helical" evidence="8">
    <location>
        <begin position="371"/>
        <end position="389"/>
    </location>
</feature>
<comment type="caution">
    <text evidence="9">The sequence shown here is derived from an EMBL/GenBank/DDBJ whole genome shotgun (WGS) entry which is preliminary data.</text>
</comment>
<feature type="transmembrane region" description="Helical" evidence="8">
    <location>
        <begin position="178"/>
        <end position="200"/>
    </location>
</feature>
<comment type="similarity">
    <text evidence="7">Belongs to the glycosyltransferase 87 family.</text>
</comment>
<accession>A0A1F5YER3</accession>
<dbReference type="InterPro" id="IPR018584">
    <property type="entry name" value="GT87"/>
</dbReference>
<evidence type="ECO:0000256" key="4">
    <source>
        <dbReference type="ARBA" id="ARBA00022692"/>
    </source>
</evidence>
<feature type="transmembrane region" description="Helical" evidence="8">
    <location>
        <begin position="143"/>
        <end position="166"/>
    </location>
</feature>
<evidence type="ECO:0000313" key="10">
    <source>
        <dbReference type="Proteomes" id="UP000177396"/>
    </source>
</evidence>
<keyword evidence="4 8" id="KW-0812">Transmembrane</keyword>
<keyword evidence="3" id="KW-0808">Transferase</keyword>
<feature type="transmembrane region" description="Helical" evidence="8">
    <location>
        <begin position="275"/>
        <end position="296"/>
    </location>
</feature>
<keyword evidence="2" id="KW-1003">Cell membrane</keyword>
<reference evidence="9 10" key="1">
    <citation type="journal article" date="2016" name="Nat. Commun.">
        <title>Thousands of microbial genomes shed light on interconnected biogeochemical processes in an aquifer system.</title>
        <authorList>
            <person name="Anantharaman K."/>
            <person name="Brown C.T."/>
            <person name="Hug L.A."/>
            <person name="Sharon I."/>
            <person name="Castelle C.J."/>
            <person name="Probst A.J."/>
            <person name="Thomas B.C."/>
            <person name="Singh A."/>
            <person name="Wilkins M.J."/>
            <person name="Karaoz U."/>
            <person name="Brodie E.L."/>
            <person name="Williams K.H."/>
            <person name="Hubbard S.S."/>
            <person name="Banfield J.F."/>
        </authorList>
    </citation>
    <scope>NUCLEOTIDE SEQUENCE [LARGE SCALE GENOMIC DNA]</scope>
</reference>
<evidence type="ECO:0000256" key="1">
    <source>
        <dbReference type="ARBA" id="ARBA00004651"/>
    </source>
</evidence>
<sequence length="402" mass="46316">MRRLASWFSVLFLSAVILTYISFILTDNFFYYESDFLPFYVSAKIFREDFRKIYDFETILSYEKKLFPAPYKTEENYAINPFINTPYLILLYLPLSYLPPRWGYFTAAGLMAVILGIDLYLLYRLFAPKEKAVFPILTALSFAPSFVTIFQTQNSLVTLLIIIACYSLIKREKYFQTGLLASLLLYKLQIAVVVLAFLMLLRKGKIIAGFLCGGLLVFLISALMLGGDINIFIKANLWYVLQYEQQPVNNLYMISWQGFITQLYYLFNGLKYATLMRISALFLSIITVISAGIKILKIPKIENFLPEIFSLMCITILLSAMHVQSHEAVLLLFPFFVFISKAANKMAIIVFLGWLIFLLSFFTPFYPRPLYLAPTLYLFLIFKLISGSFGRNQTAKVKSGRQ</sequence>
<evidence type="ECO:0008006" key="11">
    <source>
        <dbReference type="Google" id="ProtNLM"/>
    </source>
</evidence>